<protein>
    <submittedName>
        <fullName evidence="2">Uncharacterized protein</fullName>
    </submittedName>
</protein>
<keyword evidence="3" id="KW-1185">Reference proteome</keyword>
<name>A0A7W5PA42_9GAMM</name>
<comment type="caution">
    <text evidence="2">The sequence shown here is derived from an EMBL/GenBank/DDBJ whole genome shotgun (WGS) entry which is preliminary data.</text>
</comment>
<accession>A0A7W5PA42</accession>
<feature type="compositionally biased region" description="Polar residues" evidence="1">
    <location>
        <begin position="32"/>
        <end position="43"/>
    </location>
</feature>
<feature type="compositionally biased region" description="Basic and acidic residues" evidence="1">
    <location>
        <begin position="19"/>
        <end position="29"/>
    </location>
</feature>
<dbReference type="AlphaFoldDB" id="A0A7W5PA42"/>
<proteinExistence type="predicted"/>
<evidence type="ECO:0000313" key="3">
    <source>
        <dbReference type="Proteomes" id="UP000553442"/>
    </source>
</evidence>
<evidence type="ECO:0000313" key="2">
    <source>
        <dbReference type="EMBL" id="MBB3330278.1"/>
    </source>
</evidence>
<feature type="region of interest" description="Disordered" evidence="1">
    <location>
        <begin position="17"/>
        <end position="43"/>
    </location>
</feature>
<sequence>MNLVDMATRPVRLGQHQIARREGKHKAEAEQQGETSQGGTVSHVNGGIIALVEPGGKAPVAPEGGQSPST</sequence>
<dbReference type="RefSeq" id="WP_183330398.1">
    <property type="nucleotide sequence ID" value="NZ_JACHZF010000007.1"/>
</dbReference>
<dbReference type="Proteomes" id="UP000553442">
    <property type="component" value="Unassembled WGS sequence"/>
</dbReference>
<reference evidence="2 3" key="1">
    <citation type="submission" date="2020-08" db="EMBL/GenBank/DDBJ databases">
        <title>Genomic Encyclopedia of Archaeal and Bacterial Type Strains, Phase II (KMG-II): from individual species to whole genera.</title>
        <authorList>
            <person name="Goeker M."/>
        </authorList>
    </citation>
    <scope>NUCLEOTIDE SEQUENCE [LARGE SCALE GENOMIC DNA]</scope>
    <source>
        <strain evidence="2 3">5AG</strain>
    </source>
</reference>
<organism evidence="2 3">
    <name type="scientific">Halomonas campaniensis</name>
    <dbReference type="NCBI Taxonomy" id="213554"/>
    <lineage>
        <taxon>Bacteria</taxon>
        <taxon>Pseudomonadati</taxon>
        <taxon>Pseudomonadota</taxon>
        <taxon>Gammaproteobacteria</taxon>
        <taxon>Oceanospirillales</taxon>
        <taxon>Halomonadaceae</taxon>
        <taxon>Halomonas</taxon>
    </lineage>
</organism>
<evidence type="ECO:0000256" key="1">
    <source>
        <dbReference type="SAM" id="MobiDB-lite"/>
    </source>
</evidence>
<gene>
    <name evidence="2" type="ORF">BDK63_001135</name>
</gene>
<dbReference type="EMBL" id="JACHZF010000007">
    <property type="protein sequence ID" value="MBB3330278.1"/>
    <property type="molecule type" value="Genomic_DNA"/>
</dbReference>